<gene>
    <name evidence="1" type="ORF">HPB49_015425</name>
</gene>
<reference evidence="1" key="1">
    <citation type="submission" date="2020-05" db="EMBL/GenBank/DDBJ databases">
        <title>Large-scale comparative analyses of tick genomes elucidate their genetic diversity and vector capacities.</title>
        <authorList>
            <person name="Jia N."/>
            <person name="Wang J."/>
            <person name="Shi W."/>
            <person name="Du L."/>
            <person name="Sun Y."/>
            <person name="Zhan W."/>
            <person name="Jiang J."/>
            <person name="Wang Q."/>
            <person name="Zhang B."/>
            <person name="Ji P."/>
            <person name="Sakyi L.B."/>
            <person name="Cui X."/>
            <person name="Yuan T."/>
            <person name="Jiang B."/>
            <person name="Yang W."/>
            <person name="Lam T.T.-Y."/>
            <person name="Chang Q."/>
            <person name="Ding S."/>
            <person name="Wang X."/>
            <person name="Zhu J."/>
            <person name="Ruan X."/>
            <person name="Zhao L."/>
            <person name="Wei J."/>
            <person name="Que T."/>
            <person name="Du C."/>
            <person name="Cheng J."/>
            <person name="Dai P."/>
            <person name="Han X."/>
            <person name="Huang E."/>
            <person name="Gao Y."/>
            <person name="Liu J."/>
            <person name="Shao H."/>
            <person name="Ye R."/>
            <person name="Li L."/>
            <person name="Wei W."/>
            <person name="Wang X."/>
            <person name="Wang C."/>
            <person name="Yang T."/>
            <person name="Huo Q."/>
            <person name="Li W."/>
            <person name="Guo W."/>
            <person name="Chen H."/>
            <person name="Zhou L."/>
            <person name="Ni X."/>
            <person name="Tian J."/>
            <person name="Zhou Y."/>
            <person name="Sheng Y."/>
            <person name="Liu T."/>
            <person name="Pan Y."/>
            <person name="Xia L."/>
            <person name="Li J."/>
            <person name="Zhao F."/>
            <person name="Cao W."/>
        </authorList>
    </citation>
    <scope>NUCLEOTIDE SEQUENCE</scope>
    <source>
        <strain evidence="1">Dsil-2018</strain>
    </source>
</reference>
<dbReference type="EMBL" id="CM023473">
    <property type="protein sequence ID" value="KAH7954075.1"/>
    <property type="molecule type" value="Genomic_DNA"/>
</dbReference>
<sequence>MPKTNSMMDDTGRKKERRSKSKKENRSRKSSPAYDDGQDDDEDYQKTTTKRKKPKSSRVGITESPPTFSKSADSPTPRPEISASTPDGGESSSLPKELNYEYFEKLGGNLRRAGELLDEHGRGIVWQAADVITCIPEYCPPRSYMTKLCRCNTCCERCCVDPEHRLTGFHSDVKDEATDVPDEEGLTQSGSSDTSVASLLGDLSGEESKSKGSTRLAIAARDAKRAVRLAKQFRVAARTIDSLECSNESEHRMRALYTKELMDKAVFYAKKANEALAGYAALRRALRGIPDATSGDESKRIDALQQNAQRRPPGDPSLQSTYFQGEQPPYRPPPHSAQGYGSTMEFAVRYPQQPGAQPPFDQAVPGTVGQRYRFDGPRGVPGLLDAQRLRWSSAPVVRRPPSQQRALSLSRMSDIVMSRAQQASEEAQSLQRISNETLAEAKILEGVSDARLPPFELQSARNSYWLPAAVPEPDQRHVKDRAPNLRPSGAVNYDDTMTKIAVGKGPHMLTGIKKNRMPEHTRSESDRLPGQFDEQTLPRPRGFDNDKTMKISTEEKKSARKDGKSDLERDLTDRGGPIAPGVGYYAFSKTSREKGERIVYGRVADATTCGYRACSRKVGKGFGKKNQRVFYTAGTLGDHAVASATQDKVAGCKKGERRSRPPPQAWDTHERRLGEFVPGRRAFSACSFTRPYQL</sequence>
<evidence type="ECO:0000313" key="1">
    <source>
        <dbReference type="EMBL" id="KAH7954075.1"/>
    </source>
</evidence>
<name>A0ACB8CY44_DERSI</name>
<accession>A0ACB8CY44</accession>
<comment type="caution">
    <text evidence="1">The sequence shown here is derived from an EMBL/GenBank/DDBJ whole genome shotgun (WGS) entry which is preliminary data.</text>
</comment>
<evidence type="ECO:0000313" key="2">
    <source>
        <dbReference type="Proteomes" id="UP000821865"/>
    </source>
</evidence>
<keyword evidence="2" id="KW-1185">Reference proteome</keyword>
<proteinExistence type="predicted"/>
<organism evidence="1 2">
    <name type="scientific">Dermacentor silvarum</name>
    <name type="common">Tick</name>
    <dbReference type="NCBI Taxonomy" id="543639"/>
    <lineage>
        <taxon>Eukaryota</taxon>
        <taxon>Metazoa</taxon>
        <taxon>Ecdysozoa</taxon>
        <taxon>Arthropoda</taxon>
        <taxon>Chelicerata</taxon>
        <taxon>Arachnida</taxon>
        <taxon>Acari</taxon>
        <taxon>Parasitiformes</taxon>
        <taxon>Ixodida</taxon>
        <taxon>Ixodoidea</taxon>
        <taxon>Ixodidae</taxon>
        <taxon>Rhipicephalinae</taxon>
        <taxon>Dermacentor</taxon>
    </lineage>
</organism>
<protein>
    <submittedName>
        <fullName evidence="1">Uncharacterized protein</fullName>
    </submittedName>
</protein>
<dbReference type="Proteomes" id="UP000821865">
    <property type="component" value="Chromosome 4"/>
</dbReference>